<protein>
    <submittedName>
        <fullName evidence="2">Flagelliform silk protein</fullName>
    </submittedName>
</protein>
<feature type="region of interest" description="Disordered" evidence="1">
    <location>
        <begin position="52"/>
        <end position="154"/>
    </location>
</feature>
<feature type="non-terminal residue" evidence="2">
    <location>
        <position position="1"/>
    </location>
</feature>
<comment type="caution">
    <text evidence="2">The sequence shown here is derived from an EMBL/GenBank/DDBJ whole genome shotgun (WGS) entry which is preliminary data.</text>
</comment>
<reference evidence="2 3" key="1">
    <citation type="journal article" date="2017" name="PLoS Biol.">
        <title>The sea cucumber genome provides insights into morphological evolution and visceral regeneration.</title>
        <authorList>
            <person name="Zhang X."/>
            <person name="Sun L."/>
            <person name="Yuan J."/>
            <person name="Sun Y."/>
            <person name="Gao Y."/>
            <person name="Zhang L."/>
            <person name="Li S."/>
            <person name="Dai H."/>
            <person name="Hamel J.F."/>
            <person name="Liu C."/>
            <person name="Yu Y."/>
            <person name="Liu S."/>
            <person name="Lin W."/>
            <person name="Guo K."/>
            <person name="Jin S."/>
            <person name="Xu P."/>
            <person name="Storey K.B."/>
            <person name="Huan P."/>
            <person name="Zhang T."/>
            <person name="Zhou Y."/>
            <person name="Zhang J."/>
            <person name="Lin C."/>
            <person name="Li X."/>
            <person name="Xing L."/>
            <person name="Huo D."/>
            <person name="Sun M."/>
            <person name="Wang L."/>
            <person name="Mercier A."/>
            <person name="Li F."/>
            <person name="Yang H."/>
            <person name="Xiang J."/>
        </authorList>
    </citation>
    <scope>NUCLEOTIDE SEQUENCE [LARGE SCALE GENOMIC DNA]</scope>
    <source>
        <strain evidence="2">Shaxun</strain>
        <tissue evidence="2">Muscle</tissue>
    </source>
</reference>
<accession>A0A2G8JIF7</accession>
<feature type="compositionally biased region" description="Polar residues" evidence="1">
    <location>
        <begin position="124"/>
        <end position="146"/>
    </location>
</feature>
<dbReference type="EMBL" id="MRZV01001884">
    <property type="protein sequence ID" value="PIK35509.1"/>
    <property type="molecule type" value="Genomic_DNA"/>
</dbReference>
<evidence type="ECO:0000256" key="1">
    <source>
        <dbReference type="SAM" id="MobiDB-lite"/>
    </source>
</evidence>
<feature type="compositionally biased region" description="Polar residues" evidence="1">
    <location>
        <begin position="97"/>
        <end position="111"/>
    </location>
</feature>
<evidence type="ECO:0000313" key="2">
    <source>
        <dbReference type="EMBL" id="PIK35509.1"/>
    </source>
</evidence>
<name>A0A2G8JIF7_STIJA</name>
<feature type="compositionally biased region" description="Pro residues" evidence="1">
    <location>
        <begin position="112"/>
        <end position="121"/>
    </location>
</feature>
<keyword evidence="3" id="KW-1185">Reference proteome</keyword>
<sequence>ADNGKGCCPKGSVSQNDDGQMMMTFNTLFIFKGHNFQKGAHLQPTSIAKEPVLQQQPAPRPSPKQPAILPYSQEPVAPLAAQKSVPQPSTPEPATPLASQHSVPQPISQQPAPGPSTPEPATPLASQHSVPQPISQQPAPGPSTQERAAPYASQPSFINFNNLCSSQLSNTDHWQKKFQWQ</sequence>
<dbReference type="AlphaFoldDB" id="A0A2G8JIF7"/>
<gene>
    <name evidence="2" type="ORF">BSL78_27665</name>
</gene>
<organism evidence="2 3">
    <name type="scientific">Stichopus japonicus</name>
    <name type="common">Sea cucumber</name>
    <dbReference type="NCBI Taxonomy" id="307972"/>
    <lineage>
        <taxon>Eukaryota</taxon>
        <taxon>Metazoa</taxon>
        <taxon>Echinodermata</taxon>
        <taxon>Eleutherozoa</taxon>
        <taxon>Echinozoa</taxon>
        <taxon>Holothuroidea</taxon>
        <taxon>Aspidochirotacea</taxon>
        <taxon>Aspidochirotida</taxon>
        <taxon>Stichopodidae</taxon>
        <taxon>Apostichopus</taxon>
    </lineage>
</organism>
<proteinExistence type="predicted"/>
<evidence type="ECO:0000313" key="3">
    <source>
        <dbReference type="Proteomes" id="UP000230750"/>
    </source>
</evidence>
<dbReference type="Proteomes" id="UP000230750">
    <property type="component" value="Unassembled WGS sequence"/>
</dbReference>